<proteinExistence type="predicted"/>
<dbReference type="NCBIfam" id="TIGR01319">
    <property type="entry name" value="glmL_fam"/>
    <property type="match status" value="1"/>
</dbReference>
<dbReference type="AlphaFoldDB" id="F9ER20"/>
<dbReference type="STRING" id="76859.RN98_10475"/>
<dbReference type="EC" id="5.4.99.1" evidence="1"/>
<dbReference type="InterPro" id="IPR006230">
    <property type="entry name" value="MutL"/>
</dbReference>
<feature type="non-terminal residue" evidence="1">
    <location>
        <position position="329"/>
    </location>
</feature>
<gene>
    <name evidence="1" type="primary">mutL2</name>
    <name evidence="1" type="ORF">HMPREF9094_2375</name>
</gene>
<keyword evidence="1" id="KW-0413">Isomerase</keyword>
<dbReference type="Proteomes" id="UP000005392">
    <property type="component" value="Unassembled WGS sequence"/>
</dbReference>
<dbReference type="EMBL" id="AFQD01000493">
    <property type="protein sequence ID" value="EGQ78538.1"/>
    <property type="molecule type" value="Genomic_DNA"/>
</dbReference>
<accession>F9ER20</accession>
<protein>
    <submittedName>
        <fullName evidence="1">DNA mismatch repair protein MutL</fullName>
        <ecNumber evidence="1">5.4.99.1</ecNumber>
    </submittedName>
</protein>
<organism evidence="1 2">
    <name type="scientific">Fusobacterium animalis ATCC 51191</name>
    <dbReference type="NCBI Taxonomy" id="997347"/>
    <lineage>
        <taxon>Bacteria</taxon>
        <taxon>Fusobacteriati</taxon>
        <taxon>Fusobacteriota</taxon>
        <taxon>Fusobacteriia</taxon>
        <taxon>Fusobacteriales</taxon>
        <taxon>Fusobacteriaceae</taxon>
        <taxon>Fusobacterium</taxon>
    </lineage>
</organism>
<dbReference type="Pfam" id="PF13941">
    <property type="entry name" value="MutL"/>
    <property type="match status" value="1"/>
</dbReference>
<sequence>MLLLTGGTNGGNREYILNNAKILAKNNIEKPIVVAGNEEVSEQIIEIFKNNNIECYKSENVMPVVNKINVLPVKEVIREVFMRNIVKAKGMENVQKIVGDIIMPTPTAVMKAAEIFSKDDNNTIVIDIGGATTDVHSIGKGLPKTNDIQLKGMEEPYSKRTVEGDLGMRYSALALYEAASLNKIREYLGSKDSKINIRENFKFRQENPDFVAETEDDIVFDEMMAMLCAEIAMNRHVGTLESIFSPMGTLFVQNGKDLTDVKYVIGTGGIINNSRNPRKILDLTLFNEDNPLLLKPKYPKFLVDKTYIMSAMGLLANDYPDIAYQIMKE</sequence>
<name>F9ER20_9FUSO</name>
<dbReference type="GO" id="GO:0050097">
    <property type="term" value="F:methylaspartate mutase activity"/>
    <property type="evidence" value="ECO:0007669"/>
    <property type="project" value="UniProtKB-EC"/>
</dbReference>
<evidence type="ECO:0000313" key="1">
    <source>
        <dbReference type="EMBL" id="EGQ78538.1"/>
    </source>
</evidence>
<evidence type="ECO:0000313" key="2">
    <source>
        <dbReference type="Proteomes" id="UP000005392"/>
    </source>
</evidence>
<comment type="caution">
    <text evidence="1">The sequence shown here is derived from an EMBL/GenBank/DDBJ whole genome shotgun (WGS) entry which is preliminary data.</text>
</comment>
<keyword evidence="2" id="KW-1185">Reference proteome</keyword>
<dbReference type="HOGENOM" id="CLU_046680_0_0_0"/>
<reference evidence="1 2" key="1">
    <citation type="submission" date="2011-05" db="EMBL/GenBank/DDBJ databases">
        <authorList>
            <person name="Muzny D."/>
            <person name="Qin X."/>
            <person name="Deng J."/>
            <person name="Jiang H."/>
            <person name="Liu Y."/>
            <person name="Qu J."/>
            <person name="Song X.-Z."/>
            <person name="Zhang L."/>
            <person name="Thornton R."/>
            <person name="Coyle M."/>
            <person name="Francisco L."/>
            <person name="Jackson L."/>
            <person name="Javaid M."/>
            <person name="Korchina V."/>
            <person name="Kovar C."/>
            <person name="Mata R."/>
            <person name="Mathew T."/>
            <person name="Ngo R."/>
            <person name="Nguyen L."/>
            <person name="Nguyen N."/>
            <person name="Okwuonu G."/>
            <person name="Ongeri F."/>
            <person name="Pham C."/>
            <person name="Simmons D."/>
            <person name="Wilczek-Boney K."/>
            <person name="Hale W."/>
            <person name="Jakkamsetti A."/>
            <person name="Pham P."/>
            <person name="Ruth R."/>
            <person name="San Lucas F."/>
            <person name="Warren J."/>
            <person name="Zhang J."/>
            <person name="Zhao Z."/>
            <person name="Zhou C."/>
            <person name="Zhu D."/>
            <person name="Lee S."/>
            <person name="Bess C."/>
            <person name="Blankenburg K."/>
            <person name="Forbes L."/>
            <person name="Fu Q."/>
            <person name="Gubbala S."/>
            <person name="Hirani K."/>
            <person name="Jayaseelan J.C."/>
            <person name="Lara F."/>
            <person name="Munidasa M."/>
            <person name="Palculict T."/>
            <person name="Patil S."/>
            <person name="Pu L.-L."/>
            <person name="Saada N."/>
            <person name="Tang L."/>
            <person name="Weissenberger G."/>
            <person name="Zhu Y."/>
            <person name="Hemphill L."/>
            <person name="Shang Y."/>
            <person name="Youmans B."/>
            <person name="Ayvaz T."/>
            <person name="Ross M."/>
            <person name="Santibanez J."/>
            <person name="Aqrawi P."/>
            <person name="Gross S."/>
            <person name="Joshi V."/>
            <person name="Fowler G."/>
            <person name="Nazareth L."/>
            <person name="Reid J."/>
            <person name="Worley K."/>
            <person name="Petrosino J."/>
            <person name="Highlander S."/>
            <person name="Gibbs R."/>
        </authorList>
    </citation>
    <scope>NUCLEOTIDE SEQUENCE [LARGE SCALE GENOMIC DNA]</scope>
    <source>
        <strain evidence="1 2">ATCC 51191</strain>
    </source>
</reference>